<feature type="domain" description="NADH:quinone oxidoreductase/Mrp antiporter transmembrane" evidence="7">
    <location>
        <begin position="157"/>
        <end position="457"/>
    </location>
</feature>
<feature type="transmembrane region" description="Helical" evidence="5">
    <location>
        <begin position="357"/>
        <end position="381"/>
    </location>
</feature>
<keyword evidence="3 5" id="KW-1133">Transmembrane helix</keyword>
<feature type="transmembrane region" description="Helical" evidence="5">
    <location>
        <begin position="274"/>
        <end position="295"/>
    </location>
</feature>
<name>A0A7Y0QH48_CELFI</name>
<organism evidence="8 9">
    <name type="scientific">Cellulomonas fimi</name>
    <dbReference type="NCBI Taxonomy" id="1708"/>
    <lineage>
        <taxon>Bacteria</taxon>
        <taxon>Bacillati</taxon>
        <taxon>Actinomycetota</taxon>
        <taxon>Actinomycetes</taxon>
        <taxon>Micrococcales</taxon>
        <taxon>Cellulomonadaceae</taxon>
        <taxon>Cellulomonas</taxon>
    </lineage>
</organism>
<feature type="transmembrane region" description="Helical" evidence="5">
    <location>
        <begin position="307"/>
        <end position="326"/>
    </location>
</feature>
<feature type="transmembrane region" description="Helical" evidence="5">
    <location>
        <begin position="12"/>
        <end position="35"/>
    </location>
</feature>
<evidence type="ECO:0000256" key="5">
    <source>
        <dbReference type="HAMAP-Rule" id="MF_00445"/>
    </source>
</evidence>
<feature type="transmembrane region" description="Helical" evidence="5">
    <location>
        <begin position="237"/>
        <end position="262"/>
    </location>
</feature>
<evidence type="ECO:0000256" key="3">
    <source>
        <dbReference type="ARBA" id="ARBA00022989"/>
    </source>
</evidence>
<sequence length="545" mass="55970">MTGGFTAPQIDWAALAPILIVLGAGVIGVLVEAFVPRGPRRTVQLALALVATAGAVVALAALWDGVTQDGGTVVLGGSVILDGPSLLLQGLVAVLTLLSLLVVADRTATGEDAFAPSAAAVPGSDYEQLARRQGVVQTEVYPLILFAAGGMMIFTAAGDLLTMFVALEVLSLPLYLLSGMARRRRLLSQEAAMKYFLLGAFSSALFLFGVALLYGFAGSVRLDAIAEATATVVGLDPLLLAGAVMVLVGLLFKVGAVPFHSWTPDVYQGAPTPITGFMAACTKVAAFGALLRVVYVVVPSIHWDLRPVLWAIVLLTMAVGTVVALVQTDMKRILAYSAVAHTGFILTGVVALEKSGIGSVIFYLTAYGAATVGAFAIVTLVREKAADGVVLGEATHLSQWAGLGRRNPWLAVAFSLFLLSFAGIPLTAGFIGKFAVFSSAIEGDATPLAVAGVVASAVAVFFYVRIIVLMFFTDAPRSGEPAGTPAGPAAVTGAGDTGAAGVTVVRSEGLTTVTIVVTAALTVLLGVFPAPVLDVLTGEVTRFVP</sequence>
<keyword evidence="2 5" id="KW-0812">Transmembrane</keyword>
<proteinExistence type="inferred from homology"/>
<gene>
    <name evidence="5 8" type="primary">nuoN</name>
    <name evidence="8" type="ORF">HIR71_00975</name>
</gene>
<dbReference type="InterPro" id="IPR001750">
    <property type="entry name" value="ND/Mrp_TM"/>
</dbReference>
<keyword evidence="4 5" id="KW-0472">Membrane</keyword>
<protein>
    <recommendedName>
        <fullName evidence="5">NADH-quinone oxidoreductase subunit N</fullName>
        <ecNumber evidence="5">7.1.1.-</ecNumber>
    </recommendedName>
    <alternativeName>
        <fullName evidence="5">NADH dehydrogenase I subunit N</fullName>
    </alternativeName>
    <alternativeName>
        <fullName evidence="5">NDH-1 subunit N</fullName>
    </alternativeName>
</protein>
<comment type="catalytic activity">
    <reaction evidence="5">
        <text>a quinone + NADH + 5 H(+)(in) = a quinol + NAD(+) + 4 H(+)(out)</text>
        <dbReference type="Rhea" id="RHEA:57888"/>
        <dbReference type="ChEBI" id="CHEBI:15378"/>
        <dbReference type="ChEBI" id="CHEBI:24646"/>
        <dbReference type="ChEBI" id="CHEBI:57540"/>
        <dbReference type="ChEBI" id="CHEBI:57945"/>
        <dbReference type="ChEBI" id="CHEBI:132124"/>
    </reaction>
</comment>
<evidence type="ECO:0000313" key="9">
    <source>
        <dbReference type="Proteomes" id="UP000562124"/>
    </source>
</evidence>
<keyword evidence="5" id="KW-0520">NAD</keyword>
<dbReference type="HAMAP" id="MF_00445">
    <property type="entry name" value="NDH1_NuoN_1"/>
    <property type="match status" value="1"/>
</dbReference>
<keyword evidence="5" id="KW-1278">Translocase</keyword>
<dbReference type="Proteomes" id="UP000562124">
    <property type="component" value="Unassembled WGS sequence"/>
</dbReference>
<keyword evidence="5" id="KW-0813">Transport</keyword>
<feature type="transmembrane region" description="Helical" evidence="5">
    <location>
        <begin position="47"/>
        <end position="66"/>
    </location>
</feature>
<dbReference type="NCBIfam" id="TIGR01770">
    <property type="entry name" value="NDH_I_N"/>
    <property type="match status" value="1"/>
</dbReference>
<keyword evidence="8" id="KW-0560">Oxidoreductase</keyword>
<comment type="subunit">
    <text evidence="5">NDH-1 is composed of 14 different subunits. Subunits NuoA, H, J, K, L, M, N constitute the membrane sector of the complex.</text>
</comment>
<feature type="transmembrane region" description="Helical" evidence="5">
    <location>
        <begin position="195"/>
        <end position="217"/>
    </location>
</feature>
<accession>A0A7Y0QH48</accession>
<keyword evidence="9" id="KW-1185">Reference proteome</keyword>
<dbReference type="RefSeq" id="WP_169322725.1">
    <property type="nucleotide sequence ID" value="NZ_JABCJJ010000001.1"/>
</dbReference>
<dbReference type="GO" id="GO:0008137">
    <property type="term" value="F:NADH dehydrogenase (ubiquinone) activity"/>
    <property type="evidence" value="ECO:0007669"/>
    <property type="project" value="InterPro"/>
</dbReference>
<dbReference type="GO" id="GO:0012505">
    <property type="term" value="C:endomembrane system"/>
    <property type="evidence" value="ECO:0007669"/>
    <property type="project" value="UniProtKB-SubCell"/>
</dbReference>
<comment type="similarity">
    <text evidence="5">Belongs to the complex I subunit 2 family.</text>
</comment>
<dbReference type="AlphaFoldDB" id="A0A7Y0QH48"/>
<feature type="transmembrane region" description="Helical" evidence="5">
    <location>
        <begin position="140"/>
        <end position="157"/>
    </location>
</feature>
<feature type="transmembrane region" description="Helical" evidence="5">
    <location>
        <begin position="448"/>
        <end position="472"/>
    </location>
</feature>
<comment type="function">
    <text evidence="5">NDH-1 shuttles electrons from NADH, via FMN and iron-sulfur (Fe-S) centers, to quinones in the respiratory chain. The immediate electron acceptor for the enzyme in this species is believed to be a menaquinone. Couples the redox reaction to proton translocation (for every two electrons transferred, four hydrogen ions are translocated across the cytoplasmic membrane), and thus conserves the redox energy in a proton gradient.</text>
</comment>
<dbReference type="Pfam" id="PF00361">
    <property type="entry name" value="Proton_antipo_M"/>
    <property type="match status" value="1"/>
</dbReference>
<evidence type="ECO:0000313" key="8">
    <source>
        <dbReference type="EMBL" id="NMR18812.1"/>
    </source>
</evidence>
<keyword evidence="5" id="KW-0874">Quinone</keyword>
<comment type="caution">
    <text evidence="8">The sequence shown here is derived from an EMBL/GenBank/DDBJ whole genome shotgun (WGS) entry which is preliminary data.</text>
</comment>
<dbReference type="EC" id="7.1.1.-" evidence="5"/>
<reference evidence="8 9" key="1">
    <citation type="submission" date="2020-04" db="EMBL/GenBank/DDBJ databases">
        <title>Sequencing and Assembly of C. fimi.</title>
        <authorList>
            <person name="Ramsey A.R."/>
        </authorList>
    </citation>
    <scope>NUCLEOTIDE SEQUENCE [LARGE SCALE GENOMIC DNA]</scope>
    <source>
        <strain evidence="8 9">SB</strain>
    </source>
</reference>
<dbReference type="GO" id="GO:0042773">
    <property type="term" value="P:ATP synthesis coupled electron transport"/>
    <property type="evidence" value="ECO:0007669"/>
    <property type="project" value="InterPro"/>
</dbReference>
<evidence type="ECO:0000259" key="7">
    <source>
        <dbReference type="Pfam" id="PF00361"/>
    </source>
</evidence>
<dbReference type="GO" id="GO:0005886">
    <property type="term" value="C:plasma membrane"/>
    <property type="evidence" value="ECO:0007669"/>
    <property type="project" value="UniProtKB-SubCell"/>
</dbReference>
<evidence type="ECO:0000256" key="2">
    <source>
        <dbReference type="ARBA" id="ARBA00022692"/>
    </source>
</evidence>
<feature type="transmembrane region" description="Helical" evidence="5">
    <location>
        <begin position="333"/>
        <end position="351"/>
    </location>
</feature>
<comment type="subcellular location">
    <subcellularLocation>
        <location evidence="5">Cell membrane</location>
        <topology evidence="5">Multi-pass membrane protein</topology>
    </subcellularLocation>
    <subcellularLocation>
        <location evidence="1">Endomembrane system</location>
        <topology evidence="1">Multi-pass membrane protein</topology>
    </subcellularLocation>
    <subcellularLocation>
        <location evidence="6">Membrane</location>
        <topology evidence="6">Multi-pass membrane protein</topology>
    </subcellularLocation>
</comment>
<dbReference type="GO" id="GO:0048038">
    <property type="term" value="F:quinone binding"/>
    <property type="evidence" value="ECO:0007669"/>
    <property type="project" value="UniProtKB-KW"/>
</dbReference>
<feature type="transmembrane region" description="Helical" evidence="5">
    <location>
        <begin position="86"/>
        <end position="104"/>
    </location>
</feature>
<dbReference type="EMBL" id="JABCJJ010000001">
    <property type="protein sequence ID" value="NMR18812.1"/>
    <property type="molecule type" value="Genomic_DNA"/>
</dbReference>
<dbReference type="InterPro" id="IPR010096">
    <property type="entry name" value="NADH-Q_OxRdtase_suN/2"/>
</dbReference>
<feature type="transmembrane region" description="Helical" evidence="5">
    <location>
        <begin position="163"/>
        <end position="183"/>
    </location>
</feature>
<evidence type="ECO:0000256" key="1">
    <source>
        <dbReference type="ARBA" id="ARBA00004127"/>
    </source>
</evidence>
<keyword evidence="5" id="KW-1003">Cell membrane</keyword>
<evidence type="ECO:0000256" key="6">
    <source>
        <dbReference type="RuleBase" id="RU000320"/>
    </source>
</evidence>
<dbReference type="PANTHER" id="PTHR22773">
    <property type="entry name" value="NADH DEHYDROGENASE"/>
    <property type="match status" value="1"/>
</dbReference>
<evidence type="ECO:0000256" key="4">
    <source>
        <dbReference type="ARBA" id="ARBA00023136"/>
    </source>
</evidence>
<dbReference type="GO" id="GO:0050136">
    <property type="term" value="F:NADH dehydrogenase (quinone) (non-electrogenic) activity"/>
    <property type="evidence" value="ECO:0007669"/>
    <property type="project" value="UniProtKB-UniRule"/>
</dbReference>
<feature type="transmembrane region" description="Helical" evidence="5">
    <location>
        <begin position="409"/>
        <end position="436"/>
    </location>
</feature>
<dbReference type="NCBIfam" id="NF004441">
    <property type="entry name" value="PRK05777.1-4"/>
    <property type="match status" value="1"/>
</dbReference>